<protein>
    <recommendedName>
        <fullName evidence="7">Sugar diacid utilization regulator</fullName>
    </recommendedName>
</protein>
<feature type="domain" description="PucR C-terminal helix-turn-helix" evidence="3">
    <location>
        <begin position="312"/>
        <end position="364"/>
    </location>
</feature>
<dbReference type="EMBL" id="AJTZ01000005">
    <property type="protein sequence ID" value="EJN94619.1"/>
    <property type="molecule type" value="Genomic_DNA"/>
</dbReference>
<keyword evidence="6" id="KW-1185">Reference proteome</keyword>
<organism evidence="5 6">
    <name type="scientific">Streptococcus ratti FA-1 = DSM 20564</name>
    <dbReference type="NCBI Taxonomy" id="699248"/>
    <lineage>
        <taxon>Bacteria</taxon>
        <taxon>Bacillati</taxon>
        <taxon>Bacillota</taxon>
        <taxon>Bacilli</taxon>
        <taxon>Lactobacillales</taxon>
        <taxon>Streptococcaceae</taxon>
        <taxon>Streptococcus</taxon>
    </lineage>
</organism>
<dbReference type="RefSeq" id="WP_003089795.1">
    <property type="nucleotide sequence ID" value="NZ_AJTZ01000005.1"/>
</dbReference>
<dbReference type="Gene3D" id="1.10.10.2840">
    <property type="entry name" value="PucR C-terminal helix-turn-helix domain"/>
    <property type="match status" value="1"/>
</dbReference>
<evidence type="ECO:0000313" key="5">
    <source>
        <dbReference type="EMBL" id="EJN94619.1"/>
    </source>
</evidence>
<name>A0ABP2R0G6_STRRT</name>
<gene>
    <name evidence="5" type="ORF">SRA_08786</name>
</gene>
<dbReference type="InterPro" id="IPR025736">
    <property type="entry name" value="PucR_C-HTH_dom"/>
</dbReference>
<evidence type="ECO:0000313" key="6">
    <source>
        <dbReference type="Proteomes" id="UP000007815"/>
    </source>
</evidence>
<dbReference type="Pfam" id="PF13556">
    <property type="entry name" value="HTH_30"/>
    <property type="match status" value="1"/>
</dbReference>
<sequence>MIEASVVQDILTRMKEIIHQELNFFSTDGIIIASTDPSRIGQVNHKGAQFVLEKNQPIVIEFDNQYQGAKQGINLPVDIDNQIVGVIGITGKKEEVSQFGQIIKEMTKILILNNAAKELVYNRRNAHKNILDYIQSDDSPNDNFSVEMLYGINLSSKEYTAIVGLPSDNFPEQYFDDISNVYLDLELLLGDGKTIFEVRGNMILALLQDKRPQAISKITRRIAQIIEKKYRMTLLFGVGTSGRGKEELKQSILQAKTALSWNKTFYQKRELLFTDMEYGLILHNVSDINKNYFLDKIFAQLSQKEIDEMIPLLDTYEACNGSIKQCSENLFIHKNTVQYKLNKITEKTGHDPRKLSDFFVLKLASILYKIQK</sequence>
<dbReference type="InterPro" id="IPR008599">
    <property type="entry name" value="Diacid_rec"/>
</dbReference>
<evidence type="ECO:0008006" key="7">
    <source>
        <dbReference type="Google" id="ProtNLM"/>
    </source>
</evidence>
<dbReference type="InterPro" id="IPR041522">
    <property type="entry name" value="CdaR_GGDEF"/>
</dbReference>
<dbReference type="PANTHER" id="PTHR33744:SF15">
    <property type="entry name" value="CARBOHYDRATE DIACID REGULATOR"/>
    <property type="match status" value="1"/>
</dbReference>
<feature type="domain" description="CdaR GGDEF-like" evidence="4">
    <location>
        <begin position="150"/>
        <end position="260"/>
    </location>
</feature>
<dbReference type="InterPro" id="IPR051448">
    <property type="entry name" value="CdaR-like_regulators"/>
</dbReference>
<evidence type="ECO:0000256" key="1">
    <source>
        <dbReference type="ARBA" id="ARBA00006754"/>
    </source>
</evidence>
<evidence type="ECO:0000259" key="3">
    <source>
        <dbReference type="Pfam" id="PF13556"/>
    </source>
</evidence>
<proteinExistence type="inferred from homology"/>
<dbReference type="Proteomes" id="UP000007815">
    <property type="component" value="Unassembled WGS sequence"/>
</dbReference>
<evidence type="ECO:0000259" key="4">
    <source>
        <dbReference type="Pfam" id="PF17853"/>
    </source>
</evidence>
<evidence type="ECO:0000259" key="2">
    <source>
        <dbReference type="Pfam" id="PF05651"/>
    </source>
</evidence>
<dbReference type="Pfam" id="PF17853">
    <property type="entry name" value="GGDEF_2"/>
    <property type="match status" value="1"/>
</dbReference>
<comment type="similarity">
    <text evidence="1">Belongs to the CdaR family.</text>
</comment>
<feature type="domain" description="Putative sugar diacid recognition" evidence="2">
    <location>
        <begin position="4"/>
        <end position="130"/>
    </location>
</feature>
<dbReference type="PANTHER" id="PTHR33744">
    <property type="entry name" value="CARBOHYDRATE DIACID REGULATOR"/>
    <property type="match status" value="1"/>
</dbReference>
<accession>A0ABP2R0G6</accession>
<dbReference type="Pfam" id="PF05651">
    <property type="entry name" value="Diacid_rec"/>
    <property type="match status" value="1"/>
</dbReference>
<comment type="caution">
    <text evidence="5">The sequence shown here is derived from an EMBL/GenBank/DDBJ whole genome shotgun (WGS) entry which is preliminary data.</text>
</comment>
<reference evidence="5 6" key="1">
    <citation type="submission" date="2009-12" db="EMBL/GenBank/DDBJ databases">
        <authorList>
            <person name="Lefebure T."/>
            <person name="Cornejo O.E."/>
            <person name="Pavinski Bitar P.D."/>
            <person name="Lang P."/>
            <person name="Stanhope M.J."/>
        </authorList>
    </citation>
    <scope>NUCLEOTIDE SEQUENCE [LARGE SCALE GENOMIC DNA]</scope>
    <source>
        <strain evidence="5 6">FA-1</strain>
    </source>
</reference>
<dbReference type="InterPro" id="IPR042070">
    <property type="entry name" value="PucR_C-HTH_sf"/>
</dbReference>